<dbReference type="InterPro" id="IPR001638">
    <property type="entry name" value="Solute-binding_3/MltF_N"/>
</dbReference>
<evidence type="ECO:0000256" key="2">
    <source>
        <dbReference type="SAM" id="SignalP"/>
    </source>
</evidence>
<dbReference type="PANTHER" id="PTHR35936:SF35">
    <property type="entry name" value="L-CYSTINE-BINDING PROTEIN TCYJ"/>
    <property type="match status" value="1"/>
</dbReference>
<feature type="signal peptide" evidence="2">
    <location>
        <begin position="1"/>
        <end position="25"/>
    </location>
</feature>
<dbReference type="AlphaFoldDB" id="A0A916XQG4"/>
<comment type="caution">
    <text evidence="4">The sequence shown here is derived from an EMBL/GenBank/DDBJ whole genome shotgun (WGS) entry which is preliminary data.</text>
</comment>
<reference evidence="4" key="1">
    <citation type="journal article" date="2014" name="Int. J. Syst. Evol. Microbiol.">
        <title>Complete genome sequence of Corynebacterium casei LMG S-19264T (=DSM 44701T), isolated from a smear-ripened cheese.</title>
        <authorList>
            <consortium name="US DOE Joint Genome Institute (JGI-PGF)"/>
            <person name="Walter F."/>
            <person name="Albersmeier A."/>
            <person name="Kalinowski J."/>
            <person name="Ruckert C."/>
        </authorList>
    </citation>
    <scope>NUCLEOTIDE SEQUENCE</scope>
    <source>
        <strain evidence="4">CGMCC 1.10998</strain>
    </source>
</reference>
<gene>
    <name evidence="4" type="ORF">GCM10011396_44650</name>
</gene>
<evidence type="ECO:0000256" key="1">
    <source>
        <dbReference type="ARBA" id="ARBA00022729"/>
    </source>
</evidence>
<reference evidence="4" key="2">
    <citation type="submission" date="2020-09" db="EMBL/GenBank/DDBJ databases">
        <authorList>
            <person name="Sun Q."/>
            <person name="Zhou Y."/>
        </authorList>
    </citation>
    <scope>NUCLEOTIDE SEQUENCE</scope>
    <source>
        <strain evidence="4">CGMCC 1.10998</strain>
    </source>
</reference>
<proteinExistence type="predicted"/>
<sequence>MPSCMRTLLIIVFGLLMLPAASSQAQALHACGGDGNWPPMSYMTASSPRVEGLSADVLRAIFPEAPGVALRPWARCLHEVEALEGYDIVMSVFKTPEREKVFLFSRSYLSLTPSYLYASSRYALPPIKSLADLSRFKVCALHGASTFYTKLPPAVIESGATNYISLIKKIDRGYCDIIVDMREVFQGFANLGMLPFNSGAYKIQPLPGTEKYPLHFGISREHPQGAQIIEQIDRGLAELQKNGKLNSLIGQYKL</sequence>
<dbReference type="Pfam" id="PF00497">
    <property type="entry name" value="SBP_bac_3"/>
    <property type="match status" value="1"/>
</dbReference>
<accession>A0A916XQG4</accession>
<evidence type="ECO:0000259" key="3">
    <source>
        <dbReference type="Pfam" id="PF00497"/>
    </source>
</evidence>
<feature type="chain" id="PRO_5037356713" description="Solute-binding protein family 3/N-terminal domain-containing protein" evidence="2">
    <location>
        <begin position="26"/>
        <end position="254"/>
    </location>
</feature>
<organism evidence="4 5">
    <name type="scientific">Undibacterium terreum</name>
    <dbReference type="NCBI Taxonomy" id="1224302"/>
    <lineage>
        <taxon>Bacteria</taxon>
        <taxon>Pseudomonadati</taxon>
        <taxon>Pseudomonadota</taxon>
        <taxon>Betaproteobacteria</taxon>
        <taxon>Burkholderiales</taxon>
        <taxon>Oxalobacteraceae</taxon>
        <taxon>Undibacterium</taxon>
    </lineage>
</organism>
<dbReference type="PANTHER" id="PTHR35936">
    <property type="entry name" value="MEMBRANE-BOUND LYTIC MUREIN TRANSGLYCOSYLASE F"/>
    <property type="match status" value="1"/>
</dbReference>
<dbReference type="EMBL" id="BMED01000005">
    <property type="protein sequence ID" value="GGC92435.1"/>
    <property type="molecule type" value="Genomic_DNA"/>
</dbReference>
<keyword evidence="5" id="KW-1185">Reference proteome</keyword>
<protein>
    <recommendedName>
        <fullName evidence="3">Solute-binding protein family 3/N-terminal domain-containing protein</fullName>
    </recommendedName>
</protein>
<dbReference type="SUPFAM" id="SSF53850">
    <property type="entry name" value="Periplasmic binding protein-like II"/>
    <property type="match status" value="1"/>
</dbReference>
<keyword evidence="1 2" id="KW-0732">Signal</keyword>
<feature type="domain" description="Solute-binding protein family 3/N-terminal" evidence="3">
    <location>
        <begin position="31"/>
        <end position="252"/>
    </location>
</feature>
<dbReference type="Proteomes" id="UP000637423">
    <property type="component" value="Unassembled WGS sequence"/>
</dbReference>
<name>A0A916XQG4_9BURK</name>
<evidence type="ECO:0000313" key="5">
    <source>
        <dbReference type="Proteomes" id="UP000637423"/>
    </source>
</evidence>
<dbReference type="Gene3D" id="3.40.190.10">
    <property type="entry name" value="Periplasmic binding protein-like II"/>
    <property type="match status" value="2"/>
</dbReference>
<evidence type="ECO:0000313" key="4">
    <source>
        <dbReference type="EMBL" id="GGC92435.1"/>
    </source>
</evidence>